<dbReference type="Gene3D" id="1.10.8.430">
    <property type="entry name" value="Helical domain of apoptotic protease-activating factors"/>
    <property type="match status" value="1"/>
</dbReference>
<feature type="domain" description="NB-ARC" evidence="7">
    <location>
        <begin position="192"/>
        <end position="258"/>
    </location>
</feature>
<evidence type="ECO:0000256" key="5">
    <source>
        <dbReference type="ARBA" id="ARBA00022840"/>
    </source>
</evidence>
<dbReference type="InterPro" id="IPR042197">
    <property type="entry name" value="Apaf_helical"/>
</dbReference>
<dbReference type="Pfam" id="PF00931">
    <property type="entry name" value="NB-ARC"/>
    <property type="match status" value="2"/>
</dbReference>
<evidence type="ECO:0000259" key="8">
    <source>
        <dbReference type="Pfam" id="PF23598"/>
    </source>
</evidence>
<evidence type="ECO:0008006" key="11">
    <source>
        <dbReference type="Google" id="ProtNLM"/>
    </source>
</evidence>
<dbReference type="InterPro" id="IPR050905">
    <property type="entry name" value="Plant_NBS-LRR"/>
</dbReference>
<evidence type="ECO:0000256" key="4">
    <source>
        <dbReference type="ARBA" id="ARBA00022821"/>
    </source>
</evidence>
<feature type="domain" description="Disease resistance R13L4/SHOC-2-like LRR" evidence="8">
    <location>
        <begin position="967"/>
        <end position="1303"/>
    </location>
</feature>
<dbReference type="PANTHER" id="PTHR33463:SF187">
    <property type="entry name" value="AND NB-ARC DOMAIN DISEASE RESISTANCE PROTEIN, PUTATIVE-RELATED"/>
    <property type="match status" value="1"/>
</dbReference>
<dbReference type="InterPro" id="IPR027417">
    <property type="entry name" value="P-loop_NTPase"/>
</dbReference>
<protein>
    <recommendedName>
        <fullName evidence="11">BED-type domain-containing protein</fullName>
    </recommendedName>
</protein>
<dbReference type="PANTHER" id="PTHR33463">
    <property type="entry name" value="NB-ARC DOMAIN-CONTAINING PROTEIN-RELATED"/>
    <property type="match status" value="1"/>
</dbReference>
<evidence type="ECO:0000313" key="10">
    <source>
        <dbReference type="Proteomes" id="UP000289738"/>
    </source>
</evidence>
<dbReference type="GO" id="GO:0005524">
    <property type="term" value="F:ATP binding"/>
    <property type="evidence" value="ECO:0007669"/>
    <property type="project" value="UniProtKB-KW"/>
</dbReference>
<dbReference type="STRING" id="3818.A0A444XAM9"/>
<feature type="coiled-coil region" evidence="6">
    <location>
        <begin position="450"/>
        <end position="537"/>
    </location>
</feature>
<dbReference type="Gene3D" id="3.40.50.300">
    <property type="entry name" value="P-loop containing nucleotide triphosphate hydrolases"/>
    <property type="match status" value="2"/>
</dbReference>
<dbReference type="InterPro" id="IPR032675">
    <property type="entry name" value="LRR_dom_sf"/>
</dbReference>
<gene>
    <name evidence="9" type="ORF">Ahy_B10g106383</name>
</gene>
<dbReference type="Gene3D" id="3.80.10.10">
    <property type="entry name" value="Ribonuclease Inhibitor"/>
    <property type="match status" value="2"/>
</dbReference>
<proteinExistence type="inferred from homology"/>
<reference evidence="9 10" key="1">
    <citation type="submission" date="2019-01" db="EMBL/GenBank/DDBJ databases">
        <title>Sequencing of cultivated peanut Arachis hypogaea provides insights into genome evolution and oil improvement.</title>
        <authorList>
            <person name="Chen X."/>
        </authorList>
    </citation>
    <scope>NUCLEOTIDE SEQUENCE [LARGE SCALE GENOMIC DNA]</scope>
    <source>
        <strain evidence="10">cv. Fuhuasheng</strain>
        <tissue evidence="9">Leaves</tissue>
    </source>
</reference>
<evidence type="ECO:0000256" key="1">
    <source>
        <dbReference type="ARBA" id="ARBA00008894"/>
    </source>
</evidence>
<keyword evidence="10" id="KW-1185">Reference proteome</keyword>
<dbReference type="InterPro" id="IPR002182">
    <property type="entry name" value="NB-ARC"/>
</dbReference>
<dbReference type="GO" id="GO:0006952">
    <property type="term" value="P:defense response"/>
    <property type="evidence" value="ECO:0007669"/>
    <property type="project" value="UniProtKB-KW"/>
</dbReference>
<dbReference type="Proteomes" id="UP000289738">
    <property type="component" value="Chromosome B10"/>
</dbReference>
<dbReference type="FunFam" id="3.40.50.300:FF:001091">
    <property type="entry name" value="Probable disease resistance protein At1g61300"/>
    <property type="match status" value="1"/>
</dbReference>
<feature type="domain" description="NB-ARC" evidence="7">
    <location>
        <begin position="556"/>
        <end position="711"/>
    </location>
</feature>
<dbReference type="PRINTS" id="PR00364">
    <property type="entry name" value="DISEASERSIST"/>
</dbReference>
<keyword evidence="5" id="KW-0067">ATP-binding</keyword>
<evidence type="ECO:0000256" key="6">
    <source>
        <dbReference type="SAM" id="Coils"/>
    </source>
</evidence>
<keyword evidence="2" id="KW-0677">Repeat</keyword>
<evidence type="ECO:0000259" key="7">
    <source>
        <dbReference type="Pfam" id="PF00931"/>
    </source>
</evidence>
<name>A0A444XAM9_ARAHY</name>
<dbReference type="Pfam" id="PF23598">
    <property type="entry name" value="LRR_14"/>
    <property type="match status" value="1"/>
</dbReference>
<comment type="similarity">
    <text evidence="1">Belongs to the disease resistance NB-LRR family.</text>
</comment>
<organism evidence="9 10">
    <name type="scientific">Arachis hypogaea</name>
    <name type="common">Peanut</name>
    <dbReference type="NCBI Taxonomy" id="3818"/>
    <lineage>
        <taxon>Eukaryota</taxon>
        <taxon>Viridiplantae</taxon>
        <taxon>Streptophyta</taxon>
        <taxon>Embryophyta</taxon>
        <taxon>Tracheophyta</taxon>
        <taxon>Spermatophyta</taxon>
        <taxon>Magnoliopsida</taxon>
        <taxon>eudicotyledons</taxon>
        <taxon>Gunneridae</taxon>
        <taxon>Pentapetalae</taxon>
        <taxon>rosids</taxon>
        <taxon>fabids</taxon>
        <taxon>Fabales</taxon>
        <taxon>Fabaceae</taxon>
        <taxon>Papilionoideae</taxon>
        <taxon>50 kb inversion clade</taxon>
        <taxon>dalbergioids sensu lato</taxon>
        <taxon>Dalbergieae</taxon>
        <taxon>Pterocarpus clade</taxon>
        <taxon>Arachis</taxon>
    </lineage>
</organism>
<evidence type="ECO:0000256" key="3">
    <source>
        <dbReference type="ARBA" id="ARBA00022741"/>
    </source>
</evidence>
<dbReference type="SUPFAM" id="SSF52058">
    <property type="entry name" value="L domain-like"/>
    <property type="match status" value="1"/>
</dbReference>
<keyword evidence="4" id="KW-0611">Plant defense</keyword>
<keyword evidence="3" id="KW-0547">Nucleotide-binding</keyword>
<dbReference type="SUPFAM" id="SSF52540">
    <property type="entry name" value="P-loop containing nucleoside triphosphate hydrolases"/>
    <property type="match status" value="2"/>
</dbReference>
<keyword evidence="6" id="KW-0175">Coiled coil</keyword>
<dbReference type="InterPro" id="IPR055414">
    <property type="entry name" value="LRR_R13L4/SHOC2-like"/>
</dbReference>
<dbReference type="EMBL" id="SDMP01000020">
    <property type="protein sequence ID" value="RYQ86748.1"/>
    <property type="molecule type" value="Genomic_DNA"/>
</dbReference>
<evidence type="ECO:0000313" key="9">
    <source>
        <dbReference type="EMBL" id="RYQ86748.1"/>
    </source>
</evidence>
<comment type="caution">
    <text evidence="9">The sequence shown here is derived from an EMBL/GenBank/DDBJ whole genome shotgun (WGS) entry which is preliminary data.</text>
</comment>
<accession>A0A444XAM9</accession>
<sequence>MGRPRDEYYWDQVTKEGNDGWLCKRCSKRFKGGVSRIKAHLGNETGRGISLCSMAGSSNQVEAPNELDSLQGLAHSNEVVGSGNIGFGTHIKKMHELVNKLSSWEAELKDGWQWLEYCGKKCEREELNDWLKEAGGLKEEALEIIESLHQHALQDPLKKTDDFKSKLFYIKYKMPFCLNKESVDRNFIQMRDLLRDDNVFFIGVCGMGGVGKTWLVTHFKNQIRSKKSFNFENVYWVTVSQDFSILKLQNSIAKRIGKLIMGRPKNPIWNQVTIIAESEKERKWLCNRCRKQYAGGATRINEHLGITKGKGNITLCPRRHDLLANEGVNNSMLPGSSNQMEAPNEFGLNNGVLPASSNQLEDSNGLDSLTGFELADPMNSYHEKAEGHRNMISACFDGPIDQNDVAGPSNMVEGLPHSDEVLEGGSSGFETDIEDEVLESGSSGFETDIEDEVLEELRELVDELTGWEEEVKEELQWLEYCGKKKREREEADDWLKKAEDFKKEARGIIDSFPRDALQDLQMKTDNLRCRLNLLENATPVCCDDDIHMDAYFTKMRKLLRNDNVFFISVCGMGGVGKTWLVTHFRNQIRRNKSFNFENVFWVTVSQDFSILKLQNSIAKRIGEKLDDDDEITDRAEILSSALEKIDRSVLILDDVWNYIDLQKIGIPLRINGIKLILTSRLKHVFRQMDCPTSNVIEMEPLSVEEQEWELFLLNLGCDGRPASLSGEVENTVKSVVKMCEGLPLGITVMARLMKGVNDDINIWKHALSKLEDSSMGEDMEEEVIKVLKRSYDQLADKTIQNCFLQHALYSEVSDEVFIMNLVDEGLIQSTSSLEKIFVQGKAIVAKLNSHSLIDCLWDPDSSDLHMHGLLREMASHIMKGRFMLRCRKRLDNIPEMQEWTPQLEKVSLMGNCIEEIPEGISPECPQLSTLNFSINMIRYIPDCFFYRIKALTLLDLSHNEELTSLPNSLSSLRCLKSLLLKGCRSLESVPPLGNLQELSRLVISGTSIKEVPDGLEVLTKLRWLDLSQNRKLVCVEWSVIFGLTNVQYLNLEKTSITGEVGIVHGMMSRLEYFVGSFQVAKHLADFVENILNRDGGLKCYHIGFRAWDLFWEPDFTGRKRKLITVEDFEGFEFLLPSDLDQLVIRNIEQWSGDLCGAFSFKAPSSLREIIVWRWPKLERLCCMSGDCSFCQHLQNLQSLELYKLERLDAIWSEEDEFIGLPNLSQLKISYCDRIERLMGAAALAKFPKLESIEVDSCLSMKEVFATGMSEDDPDLTITFPNSFKRLHLSELPELVSVCDSIIVSESPPDVTACFCRQLRQSHFRHKQSPSASESNIKIRN</sequence>
<evidence type="ECO:0000256" key="2">
    <source>
        <dbReference type="ARBA" id="ARBA00022737"/>
    </source>
</evidence>
<dbReference type="GO" id="GO:0043531">
    <property type="term" value="F:ADP binding"/>
    <property type="evidence" value="ECO:0007669"/>
    <property type="project" value="InterPro"/>
</dbReference>